<evidence type="ECO:0000256" key="12">
    <source>
        <dbReference type="ARBA" id="ARBA00023124"/>
    </source>
</evidence>
<gene>
    <name evidence="19" type="primary">Rep</name>
</gene>
<keyword evidence="7" id="KW-0540">Nuclease</keyword>
<dbReference type="Pfam" id="PF00910">
    <property type="entry name" value="RNA_helicase"/>
    <property type="match status" value="1"/>
</dbReference>
<comment type="cofactor">
    <cofactor evidence="1">
        <name>Mn(2+)</name>
        <dbReference type="ChEBI" id="CHEBI:29035"/>
    </cofactor>
</comment>
<proteinExistence type="inferred from homology"/>
<evidence type="ECO:0000256" key="1">
    <source>
        <dbReference type="ARBA" id="ARBA00001936"/>
    </source>
</evidence>
<evidence type="ECO:0000256" key="14">
    <source>
        <dbReference type="ARBA" id="ARBA00023268"/>
    </source>
</evidence>
<dbReference type="GO" id="GO:0004519">
    <property type="term" value="F:endonuclease activity"/>
    <property type="evidence" value="ECO:0007669"/>
    <property type="project" value="UniProtKB-KW"/>
</dbReference>
<keyword evidence="14" id="KW-0511">Multifunctional enzyme</keyword>
<evidence type="ECO:0000256" key="8">
    <source>
        <dbReference type="ARBA" id="ARBA00022723"/>
    </source>
</evidence>
<dbReference type="GO" id="GO:0016787">
    <property type="term" value="F:hydrolase activity"/>
    <property type="evidence" value="ECO:0007669"/>
    <property type="project" value="UniProtKB-KW"/>
</dbReference>
<accession>A0A2K9LS92</accession>
<evidence type="ECO:0000256" key="9">
    <source>
        <dbReference type="ARBA" id="ARBA00022741"/>
    </source>
</evidence>
<keyword evidence="6" id="KW-0235">DNA replication</keyword>
<keyword evidence="12" id="KW-0190">Covalent protein-DNA linkage</keyword>
<reference evidence="19" key="1">
    <citation type="submission" date="2017-01" db="EMBL/GenBank/DDBJ databases">
        <title>High-throughput sequencing uncovers low homogeneity in the biogeography of single-stranded DNA viruses.</title>
        <authorList>
            <person name="Pearson V.M."/>
            <person name="Rokyta D.R."/>
        </authorList>
    </citation>
    <scope>NUCLEOTIDE SEQUENCE</scope>
</reference>
<evidence type="ECO:0000256" key="6">
    <source>
        <dbReference type="ARBA" id="ARBA00022705"/>
    </source>
</evidence>
<dbReference type="EMBL" id="KY487838">
    <property type="protein sequence ID" value="AUM61748.1"/>
    <property type="molecule type" value="Genomic_DNA"/>
</dbReference>
<keyword evidence="5" id="KW-0548">Nucleotidyltransferase</keyword>
<evidence type="ECO:0000256" key="3">
    <source>
        <dbReference type="ARBA" id="ARBA00008545"/>
    </source>
</evidence>
<keyword evidence="11" id="KW-0378">Hydrolase</keyword>
<feature type="domain" description="CRESS-DNA virus Rep endonuclease" evidence="18">
    <location>
        <begin position="1"/>
        <end position="97"/>
    </location>
</feature>
<name>A0A2K9LS92_9VIRU</name>
<dbReference type="GO" id="GO:0042025">
    <property type="term" value="C:host cell nucleus"/>
    <property type="evidence" value="ECO:0007669"/>
    <property type="project" value="UniProtKB-SubCell"/>
</dbReference>
<dbReference type="InterPro" id="IPR027417">
    <property type="entry name" value="P-loop_NTPase"/>
</dbReference>
<dbReference type="GO" id="GO:0000166">
    <property type="term" value="F:nucleotide binding"/>
    <property type="evidence" value="ECO:0007669"/>
    <property type="project" value="UniProtKB-KW"/>
</dbReference>
<dbReference type="GO" id="GO:0046872">
    <property type="term" value="F:metal ion binding"/>
    <property type="evidence" value="ECO:0007669"/>
    <property type="project" value="UniProtKB-KW"/>
</dbReference>
<evidence type="ECO:0000256" key="4">
    <source>
        <dbReference type="ARBA" id="ARBA00022679"/>
    </source>
</evidence>
<evidence type="ECO:0000256" key="11">
    <source>
        <dbReference type="ARBA" id="ARBA00022801"/>
    </source>
</evidence>
<dbReference type="GO" id="GO:0016779">
    <property type="term" value="F:nucleotidyltransferase activity"/>
    <property type="evidence" value="ECO:0007669"/>
    <property type="project" value="UniProtKB-KW"/>
</dbReference>
<keyword evidence="9" id="KW-0547">Nucleotide-binding</keyword>
<sequence>MSRSPNWCFSILNWSEDDVKVLDNLNCSFITYGKEICPTTGTPHIHVYVEFPTKKRWGAVRDIIPERSAKLEPRFGTQEDAINYVQKDGEYVVRGNKKNQGSRSDLDGVRVMALECGMREVTRYRNAQQIRVAKDFLTYNEEPRTGKPFVVWFWGPTGGGKTRRAHEMAADDGGDVYVKHGDSKWFDGYDAHEIVIFDDIRDDTFKFNYLLNLLDPYPVRVECKGSSRQFKPRLIIITCPYEPINFLGASFEDRNQLLRRLDVVERVWSGGPEVAGNNWTATSTPLLGP</sequence>
<evidence type="ECO:0000256" key="5">
    <source>
        <dbReference type="ARBA" id="ARBA00022695"/>
    </source>
</evidence>
<dbReference type="GO" id="GO:0003677">
    <property type="term" value="F:DNA binding"/>
    <property type="evidence" value="ECO:0007669"/>
    <property type="project" value="UniProtKB-KW"/>
</dbReference>
<keyword evidence="13" id="KW-0238">DNA-binding</keyword>
<evidence type="ECO:0000259" key="18">
    <source>
        <dbReference type="PROSITE" id="PS52020"/>
    </source>
</evidence>
<evidence type="ECO:0000256" key="16">
    <source>
        <dbReference type="ARBA" id="ARBA00032243"/>
    </source>
</evidence>
<dbReference type="GO" id="GO:0006260">
    <property type="term" value="P:DNA replication"/>
    <property type="evidence" value="ECO:0007669"/>
    <property type="project" value="UniProtKB-KW"/>
</dbReference>
<dbReference type="PROSITE" id="PS52020">
    <property type="entry name" value="CRESS_DNA_REP"/>
    <property type="match status" value="1"/>
</dbReference>
<protein>
    <recommendedName>
        <fullName evidence="15">ATP-dependent helicase Rep</fullName>
    </recommendedName>
    <alternativeName>
        <fullName evidence="16">RepP</fullName>
    </alternativeName>
</protein>
<dbReference type="InterPro" id="IPR049912">
    <property type="entry name" value="CRESS_DNA_REP"/>
</dbReference>
<evidence type="ECO:0000256" key="10">
    <source>
        <dbReference type="ARBA" id="ARBA00022759"/>
    </source>
</evidence>
<dbReference type="Gene3D" id="3.40.50.300">
    <property type="entry name" value="P-loop containing nucleotide triphosphate hydrolases"/>
    <property type="match status" value="1"/>
</dbReference>
<dbReference type="GO" id="GO:0003724">
    <property type="term" value="F:RNA helicase activity"/>
    <property type="evidence" value="ECO:0007669"/>
    <property type="project" value="InterPro"/>
</dbReference>
<evidence type="ECO:0000256" key="13">
    <source>
        <dbReference type="ARBA" id="ARBA00023125"/>
    </source>
</evidence>
<organism evidence="19">
    <name type="scientific">uncultured virus</name>
    <dbReference type="NCBI Taxonomy" id="340016"/>
    <lineage>
        <taxon>Viruses</taxon>
        <taxon>environmental samples</taxon>
    </lineage>
</organism>
<keyword evidence="4" id="KW-0808">Transferase</keyword>
<evidence type="ECO:0000313" key="19">
    <source>
        <dbReference type="EMBL" id="AUM61748.1"/>
    </source>
</evidence>
<comment type="similarity">
    <text evidence="3">Belongs to the nanoviruses/circoviruses replication-associated protein family.</text>
</comment>
<keyword evidence="8" id="KW-0479">Metal-binding</keyword>
<dbReference type="Gene3D" id="3.40.1310.20">
    <property type="match status" value="1"/>
</dbReference>
<dbReference type="SUPFAM" id="SSF52540">
    <property type="entry name" value="P-loop containing nucleoside triphosphate hydrolases"/>
    <property type="match status" value="1"/>
</dbReference>
<dbReference type="InterPro" id="IPR000605">
    <property type="entry name" value="Helicase_SF3_ssDNA/RNA_vir"/>
</dbReference>
<evidence type="ECO:0000256" key="2">
    <source>
        <dbReference type="ARBA" id="ARBA00004147"/>
    </source>
</evidence>
<evidence type="ECO:0000256" key="7">
    <source>
        <dbReference type="ARBA" id="ARBA00022722"/>
    </source>
</evidence>
<comment type="catalytic activity">
    <reaction evidence="17">
        <text>ATP + H2O = ADP + phosphate + H(+)</text>
        <dbReference type="Rhea" id="RHEA:13065"/>
        <dbReference type="ChEBI" id="CHEBI:15377"/>
        <dbReference type="ChEBI" id="CHEBI:15378"/>
        <dbReference type="ChEBI" id="CHEBI:30616"/>
        <dbReference type="ChEBI" id="CHEBI:43474"/>
        <dbReference type="ChEBI" id="CHEBI:456216"/>
    </reaction>
</comment>
<dbReference type="GO" id="GO:0003723">
    <property type="term" value="F:RNA binding"/>
    <property type="evidence" value="ECO:0007669"/>
    <property type="project" value="InterPro"/>
</dbReference>
<evidence type="ECO:0000256" key="15">
    <source>
        <dbReference type="ARBA" id="ARBA00030754"/>
    </source>
</evidence>
<evidence type="ECO:0000256" key="17">
    <source>
        <dbReference type="ARBA" id="ARBA00049360"/>
    </source>
</evidence>
<keyword evidence="10" id="KW-0255">Endonuclease</keyword>
<comment type="subcellular location">
    <subcellularLocation>
        <location evidence="2">Host nucleus</location>
    </subcellularLocation>
</comment>
<dbReference type="Pfam" id="PF02407">
    <property type="entry name" value="Viral_Rep"/>
    <property type="match status" value="1"/>
</dbReference>